<feature type="coiled-coil region" evidence="1">
    <location>
        <begin position="45"/>
        <end position="79"/>
    </location>
</feature>
<dbReference type="Proteomes" id="UP000187499">
    <property type="component" value="Chromosome"/>
</dbReference>
<evidence type="ECO:0000313" key="2">
    <source>
        <dbReference type="EMBL" id="APX72458.1"/>
    </source>
</evidence>
<dbReference type="STRING" id="1847728.BTM29_07805"/>
<dbReference type="AlphaFoldDB" id="A0A1P8Q3N0"/>
<reference evidence="3" key="1">
    <citation type="submission" date="2016-12" db="EMBL/GenBank/DDBJ databases">
        <authorList>
            <person name="Jung M.Y."/>
            <person name="Lee S.H."/>
        </authorList>
    </citation>
    <scope>NUCLEOTIDE SEQUENCE [LARGE SCALE GENOMIC DNA]</scope>
    <source>
        <strain evidence="3">WiKim39</strain>
    </source>
</reference>
<keyword evidence="1" id="KW-0175">Coiled coil</keyword>
<gene>
    <name evidence="2" type="ORF">BTM29_07805</name>
</gene>
<dbReference type="EMBL" id="CP019323">
    <property type="protein sequence ID" value="APX72458.1"/>
    <property type="molecule type" value="Genomic_DNA"/>
</dbReference>
<sequence length="82" mass="9535">MNEDIVRIDQALKRLSTISETIGYADCNKEIIRNNMVLATNDDDAEAYSNGLERMEESIEDYEHERENAVQDVKDAFDHYYS</sequence>
<organism evidence="2 3">
    <name type="scientific">Companilactobacillus allii</name>
    <dbReference type="NCBI Taxonomy" id="1847728"/>
    <lineage>
        <taxon>Bacteria</taxon>
        <taxon>Bacillati</taxon>
        <taxon>Bacillota</taxon>
        <taxon>Bacilli</taxon>
        <taxon>Lactobacillales</taxon>
        <taxon>Lactobacillaceae</taxon>
        <taxon>Companilactobacillus</taxon>
    </lineage>
</organism>
<keyword evidence="3" id="KW-1185">Reference proteome</keyword>
<proteinExistence type="predicted"/>
<name>A0A1P8Q3N0_9LACO</name>
<evidence type="ECO:0000256" key="1">
    <source>
        <dbReference type="SAM" id="Coils"/>
    </source>
</evidence>
<dbReference type="KEGG" id="lalw:BTM29_07805"/>
<accession>A0A1P8Q3N0</accession>
<evidence type="ECO:0000313" key="3">
    <source>
        <dbReference type="Proteomes" id="UP000187499"/>
    </source>
</evidence>
<protein>
    <submittedName>
        <fullName evidence="2">Uncharacterized protein</fullName>
    </submittedName>
</protein>